<evidence type="ECO:0000313" key="2">
    <source>
        <dbReference type="EMBL" id="KAJ8375985.1"/>
    </source>
</evidence>
<feature type="region of interest" description="Disordered" evidence="1">
    <location>
        <begin position="58"/>
        <end position="79"/>
    </location>
</feature>
<accession>A0A9Q1G5Z7</accession>
<dbReference type="Proteomes" id="UP001152622">
    <property type="component" value="Chromosome 2"/>
</dbReference>
<organism evidence="2 3">
    <name type="scientific">Synaphobranchus kaupii</name>
    <name type="common">Kaup's arrowtooth eel</name>
    <dbReference type="NCBI Taxonomy" id="118154"/>
    <lineage>
        <taxon>Eukaryota</taxon>
        <taxon>Metazoa</taxon>
        <taxon>Chordata</taxon>
        <taxon>Craniata</taxon>
        <taxon>Vertebrata</taxon>
        <taxon>Euteleostomi</taxon>
        <taxon>Actinopterygii</taxon>
        <taxon>Neopterygii</taxon>
        <taxon>Teleostei</taxon>
        <taxon>Anguilliformes</taxon>
        <taxon>Synaphobranchidae</taxon>
        <taxon>Synaphobranchus</taxon>
    </lineage>
</organism>
<gene>
    <name evidence="2" type="ORF">SKAU_G00065650</name>
</gene>
<reference evidence="2" key="1">
    <citation type="journal article" date="2023" name="Science">
        <title>Genome structures resolve the early diversification of teleost fishes.</title>
        <authorList>
            <person name="Parey E."/>
            <person name="Louis A."/>
            <person name="Montfort J."/>
            <person name="Bouchez O."/>
            <person name="Roques C."/>
            <person name="Iampietro C."/>
            <person name="Lluch J."/>
            <person name="Castinel A."/>
            <person name="Donnadieu C."/>
            <person name="Desvignes T."/>
            <person name="Floi Bucao C."/>
            <person name="Jouanno E."/>
            <person name="Wen M."/>
            <person name="Mejri S."/>
            <person name="Dirks R."/>
            <person name="Jansen H."/>
            <person name="Henkel C."/>
            <person name="Chen W.J."/>
            <person name="Zahm M."/>
            <person name="Cabau C."/>
            <person name="Klopp C."/>
            <person name="Thompson A.W."/>
            <person name="Robinson-Rechavi M."/>
            <person name="Braasch I."/>
            <person name="Lecointre G."/>
            <person name="Bobe J."/>
            <person name="Postlethwait J.H."/>
            <person name="Berthelot C."/>
            <person name="Roest Crollius H."/>
            <person name="Guiguen Y."/>
        </authorList>
    </citation>
    <scope>NUCLEOTIDE SEQUENCE</scope>
    <source>
        <strain evidence="2">WJC10195</strain>
    </source>
</reference>
<proteinExistence type="predicted"/>
<dbReference type="AlphaFoldDB" id="A0A9Q1G5Z7"/>
<comment type="caution">
    <text evidence="2">The sequence shown here is derived from an EMBL/GenBank/DDBJ whole genome shotgun (WGS) entry which is preliminary data.</text>
</comment>
<name>A0A9Q1G5Z7_SYNKA</name>
<sequence>MRARVYQGNLVWRSLPLETRGSAVSHPDSIAENRATGPRTVRDRVTAIGVICEACEERKSTSRHSSDLPELTGDTGGRSACQNLLPAPLIGVDARLLKKKEEKMTARCVTLLQLLITTKSAERVG</sequence>
<feature type="compositionally biased region" description="Basic and acidic residues" evidence="1">
    <location>
        <begin position="58"/>
        <end position="67"/>
    </location>
</feature>
<keyword evidence="3" id="KW-1185">Reference proteome</keyword>
<evidence type="ECO:0000256" key="1">
    <source>
        <dbReference type="SAM" id="MobiDB-lite"/>
    </source>
</evidence>
<evidence type="ECO:0000313" key="3">
    <source>
        <dbReference type="Proteomes" id="UP001152622"/>
    </source>
</evidence>
<protein>
    <submittedName>
        <fullName evidence="2">Uncharacterized protein</fullName>
    </submittedName>
</protein>
<dbReference type="EMBL" id="JAINUF010000002">
    <property type="protein sequence ID" value="KAJ8375985.1"/>
    <property type="molecule type" value="Genomic_DNA"/>
</dbReference>